<dbReference type="Gene3D" id="3.20.20.80">
    <property type="entry name" value="Glycosidases"/>
    <property type="match status" value="1"/>
</dbReference>
<protein>
    <submittedName>
        <fullName evidence="4">Glycoside hydrolase family 2 protein</fullName>
    </submittedName>
</protein>
<dbReference type="SUPFAM" id="SSF51445">
    <property type="entry name" value="(Trans)glycosidases"/>
    <property type="match status" value="1"/>
</dbReference>
<dbReference type="SUPFAM" id="SSF49303">
    <property type="entry name" value="beta-Galactosidase/glucuronidase domain"/>
    <property type="match status" value="2"/>
</dbReference>
<dbReference type="EMBL" id="WIXI01000038">
    <property type="protein sequence ID" value="MQY45892.1"/>
    <property type="molecule type" value="Genomic_DNA"/>
</dbReference>
<proteinExistence type="predicted"/>
<organism evidence="4 5">
    <name type="scientific">Endobacterium cereale</name>
    <dbReference type="NCBI Taxonomy" id="2663029"/>
    <lineage>
        <taxon>Bacteria</taxon>
        <taxon>Pseudomonadati</taxon>
        <taxon>Pseudomonadota</taxon>
        <taxon>Alphaproteobacteria</taxon>
        <taxon>Hyphomicrobiales</taxon>
        <taxon>Rhizobiaceae</taxon>
        <taxon>Endobacterium</taxon>
    </lineage>
</organism>
<dbReference type="Pfam" id="PF22666">
    <property type="entry name" value="Glyco_hydro_2_N2"/>
    <property type="match status" value="1"/>
</dbReference>
<dbReference type="InterPro" id="IPR036156">
    <property type="entry name" value="Beta-gal/glucu_dom_sf"/>
</dbReference>
<accession>A0A6A8A3N3</accession>
<keyword evidence="5" id="KW-1185">Reference proteome</keyword>
<evidence type="ECO:0000313" key="5">
    <source>
        <dbReference type="Proteomes" id="UP000435138"/>
    </source>
</evidence>
<keyword evidence="1 4" id="KW-0378">Hydrolase</keyword>
<dbReference type="GO" id="GO:0004567">
    <property type="term" value="F:beta-mannosidase activity"/>
    <property type="evidence" value="ECO:0007669"/>
    <property type="project" value="TreeGrafter"/>
</dbReference>
<dbReference type="InterPro" id="IPR050887">
    <property type="entry name" value="Beta-mannosidase_GH2"/>
</dbReference>
<evidence type="ECO:0000259" key="3">
    <source>
        <dbReference type="Pfam" id="PF22666"/>
    </source>
</evidence>
<comment type="caution">
    <text evidence="4">The sequence shown here is derived from an EMBL/GenBank/DDBJ whole genome shotgun (WGS) entry which is preliminary data.</text>
</comment>
<dbReference type="InterPro" id="IPR008979">
    <property type="entry name" value="Galactose-bd-like_sf"/>
</dbReference>
<dbReference type="InterPro" id="IPR054593">
    <property type="entry name" value="Beta-mannosidase-like_N2"/>
</dbReference>
<dbReference type="Proteomes" id="UP000435138">
    <property type="component" value="Unassembled WGS sequence"/>
</dbReference>
<sequence>MSGKRVPGDGWTLILSDAGAYAAPADIRDDAEGIAAPVPGTVASALRDAGQFDAGNPTSLENVDAWYLCDLTEEAGKAVLHFAGLATIAEVYLNDNLILASTSMFEAHDVPAMLTGTDRLAICFRAIGPHINKTGPRARWRPRMMRSQGLRLLRTTALGFMPGWCPDVVAVGPWRPVSIVRADETPSNFAISATLGDDGVGILRVSFAARTPPDNLRLVCSGREVGLSFADGRLHAELVLPDIMPWWPHTHGEPALHDIILRDEQNERVIGRTGFRSITVDRGHDGNDFAIRINGEKVFCRGAIWTNADIVSLAGERTEYEPWLRLAADAGMNMIRIPGVAAYETNEFFKLCDELGIMVWQDLMFANFDYPANDESLWVHVKTEVEQFLTANSASPSLAILCGGSEMFQQGAMMGLPERVWKGSLATDVLAELCKGGRPDVPYVDNSPSGGALPFFPNAGVAHYYGVGAYCRPLSDARRANVRFAAECLAFSNVPDTGTLEKHLPVAPSHDPRWKARVPRDAGASWDFEDVRDHYLQELYGLEPAKLRYQNPERYLAFARAATAEVMEATFAEWRRPGSSCNGALVWTLQDLLPGAGWGVIDATGQPKSAWHALKRAFRPIQVVLSDEGTNGLDVHVINDSPVSRSLHLEVTCLRDGRQVVVSGKRAVVLDARRSITLAATDLLGAFFDTTYAYRFGPPSHDVTVARLKDAEGGDVVAEAFHFPLGHMPALHEATIEAKLSKDRDGAWILQLSSDRLAQSISISVKGFRVAENGFHLAPAFMKQVALLPVARMDPESVPSGSVTFLGTDHVTRF</sequence>
<dbReference type="GO" id="GO:0006516">
    <property type="term" value="P:glycoprotein catabolic process"/>
    <property type="evidence" value="ECO:0007669"/>
    <property type="project" value="TreeGrafter"/>
</dbReference>
<dbReference type="SUPFAM" id="SSF49785">
    <property type="entry name" value="Galactose-binding domain-like"/>
    <property type="match status" value="1"/>
</dbReference>
<evidence type="ECO:0000256" key="1">
    <source>
        <dbReference type="ARBA" id="ARBA00022801"/>
    </source>
</evidence>
<reference evidence="4 5" key="1">
    <citation type="submission" date="2019-11" db="EMBL/GenBank/DDBJ databases">
        <title>Genome analysis of Rhizobacterium cereale a novel genus and species isolated from maize roots in North Spain.</title>
        <authorList>
            <person name="Menendez E."/>
            <person name="Flores-Felix J.D."/>
            <person name="Ramirez-Bahena M.-H."/>
            <person name="Igual J.M."/>
            <person name="Garcia-Fraile P."/>
            <person name="Peix A."/>
            <person name="Velazquez E."/>
        </authorList>
    </citation>
    <scope>NUCLEOTIDE SEQUENCE [LARGE SCALE GENOMIC DNA]</scope>
    <source>
        <strain evidence="4 5">RZME27</strain>
    </source>
</reference>
<gene>
    <name evidence="4" type="ORF">GAO09_07450</name>
</gene>
<evidence type="ECO:0000313" key="4">
    <source>
        <dbReference type="EMBL" id="MQY45892.1"/>
    </source>
</evidence>
<dbReference type="AlphaFoldDB" id="A0A6A8A3N3"/>
<dbReference type="PANTHER" id="PTHR43730:SF1">
    <property type="entry name" value="BETA-MANNOSIDASE"/>
    <property type="match status" value="1"/>
</dbReference>
<evidence type="ECO:0000256" key="2">
    <source>
        <dbReference type="ARBA" id="ARBA00023295"/>
    </source>
</evidence>
<keyword evidence="2" id="KW-0326">Glycosidase</keyword>
<dbReference type="InterPro" id="IPR017853">
    <property type="entry name" value="GH"/>
</dbReference>
<feature type="domain" description="Beta-mannosidase-like galactose-binding" evidence="3">
    <location>
        <begin position="34"/>
        <end position="175"/>
    </location>
</feature>
<dbReference type="PANTHER" id="PTHR43730">
    <property type="entry name" value="BETA-MANNOSIDASE"/>
    <property type="match status" value="1"/>
</dbReference>
<name>A0A6A8A3N3_9HYPH</name>
<dbReference type="RefSeq" id="WP_153353408.1">
    <property type="nucleotide sequence ID" value="NZ_WIXI01000038.1"/>
</dbReference>
<dbReference type="Gene3D" id="2.60.120.260">
    <property type="entry name" value="Galactose-binding domain-like"/>
    <property type="match status" value="1"/>
</dbReference>